<feature type="transmembrane region" description="Helical" evidence="7">
    <location>
        <begin position="85"/>
        <end position="107"/>
    </location>
</feature>
<evidence type="ECO:0000256" key="4">
    <source>
        <dbReference type="ARBA" id="ARBA00022989"/>
    </source>
</evidence>
<dbReference type="Gene3D" id="1.20.1250.20">
    <property type="entry name" value="MFS general substrate transporter like domains"/>
    <property type="match status" value="2"/>
</dbReference>
<dbReference type="InterPro" id="IPR011701">
    <property type="entry name" value="MFS"/>
</dbReference>
<feature type="transmembrane region" description="Helical" evidence="7">
    <location>
        <begin position="293"/>
        <end position="317"/>
    </location>
</feature>
<reference evidence="9 10" key="1">
    <citation type="submission" date="2016-01" db="EMBL/GenBank/DDBJ databases">
        <authorList>
            <person name="Oliw E.H."/>
        </authorList>
    </citation>
    <scope>NUCLEOTIDE SEQUENCE [LARGE SCALE GENOMIC DNA]</scope>
    <source>
        <strain evidence="9 10">FRB97</strain>
    </source>
</reference>
<feature type="transmembrane region" description="Helical" evidence="7">
    <location>
        <begin position="329"/>
        <end position="347"/>
    </location>
</feature>
<dbReference type="RefSeq" id="WP_095848153.1">
    <property type="nucleotide sequence ID" value="NZ_CP014136.1"/>
</dbReference>
<evidence type="ECO:0000256" key="1">
    <source>
        <dbReference type="ARBA" id="ARBA00004651"/>
    </source>
</evidence>
<evidence type="ECO:0000256" key="2">
    <source>
        <dbReference type="ARBA" id="ARBA00022475"/>
    </source>
</evidence>
<keyword evidence="5 7" id="KW-0472">Membrane</keyword>
<evidence type="ECO:0000256" key="3">
    <source>
        <dbReference type="ARBA" id="ARBA00022692"/>
    </source>
</evidence>
<feature type="domain" description="Major facilitator superfamily (MFS) profile" evidence="8">
    <location>
        <begin position="19"/>
        <end position="442"/>
    </location>
</feature>
<dbReference type="PROSITE" id="PS50850">
    <property type="entry name" value="MFS"/>
    <property type="match status" value="1"/>
</dbReference>
<dbReference type="GO" id="GO:0005886">
    <property type="term" value="C:plasma membrane"/>
    <property type="evidence" value="ECO:0007669"/>
    <property type="project" value="UniProtKB-SubCell"/>
</dbReference>
<organism evidence="9 10">
    <name type="scientific">Gibbsiella quercinecans</name>
    <dbReference type="NCBI Taxonomy" id="929813"/>
    <lineage>
        <taxon>Bacteria</taxon>
        <taxon>Pseudomonadati</taxon>
        <taxon>Pseudomonadota</taxon>
        <taxon>Gammaproteobacteria</taxon>
        <taxon>Enterobacterales</taxon>
        <taxon>Yersiniaceae</taxon>
        <taxon>Gibbsiella</taxon>
    </lineage>
</organism>
<dbReference type="OrthoDB" id="9771451at2"/>
<protein>
    <submittedName>
        <fullName evidence="9">MFS transporter</fullName>
    </submittedName>
</protein>
<dbReference type="GO" id="GO:0022857">
    <property type="term" value="F:transmembrane transporter activity"/>
    <property type="evidence" value="ECO:0007669"/>
    <property type="project" value="InterPro"/>
</dbReference>
<dbReference type="KEGG" id="gqu:AWC35_20720"/>
<dbReference type="AlphaFoldDB" id="A0A250B6L4"/>
<keyword evidence="4 7" id="KW-1133">Transmembrane helix</keyword>
<dbReference type="InterPro" id="IPR050382">
    <property type="entry name" value="MFS_Na/Anion_cotransporter"/>
</dbReference>
<dbReference type="CDD" id="cd17319">
    <property type="entry name" value="MFS_ExuT_GudP_like"/>
    <property type="match status" value="1"/>
</dbReference>
<name>A0A250B6L4_9GAMM</name>
<feature type="transmembrane region" description="Helical" evidence="7">
    <location>
        <begin position="353"/>
        <end position="375"/>
    </location>
</feature>
<sequence length="442" mass="48836">MINATINGIKPKTNYRWFVLVMIFIVYALNYADRSNIGAVLPFIVEEFKLNNFEAGSLASMFFLGYALCQIPAGFLMAKRGVRGIISFSILGFSLFTWLIGTANSAFAIKWLRFGLGVAEGPTPVGLTSTINNWFPPKEKATATGVYIASTMFAPILVPPLVVWISLAYGWRWVFFAFAIPGIFLALLWFILVKSRPEESKFVSESELQYIRSSDATVDNAKVEGNIVIADKFQSLDKFIRTKSVVPIDSAAKIFKSRNIWGNTIAYFMMVSILYGILTWVPSYLVNEKGFSFIKMGFIAAMPFIGGFVGAIFGGWFSDKVLGRRRKPTMLFTAFSTMIMMYIMVNIPGNTTILAAALFFVGLMLNIGWPAFTAYPMGIVDRKNYPIAISLVNSGGNLGGFVSPMVAGYLLDITGNFGAVFTYFGVCAVIGLIMIFIIDEPK</sequence>
<keyword evidence="3 7" id="KW-0812">Transmembrane</keyword>
<feature type="transmembrane region" description="Helical" evidence="7">
    <location>
        <begin position="53"/>
        <end position="73"/>
    </location>
</feature>
<feature type="transmembrane region" description="Helical" evidence="7">
    <location>
        <begin position="260"/>
        <end position="281"/>
    </location>
</feature>
<dbReference type="InterPro" id="IPR000849">
    <property type="entry name" value="Sugar_P_transporter"/>
</dbReference>
<evidence type="ECO:0000256" key="7">
    <source>
        <dbReference type="SAM" id="Phobius"/>
    </source>
</evidence>
<feature type="transmembrane region" description="Helical" evidence="7">
    <location>
        <begin position="173"/>
        <end position="192"/>
    </location>
</feature>
<evidence type="ECO:0000259" key="8">
    <source>
        <dbReference type="PROSITE" id="PS50850"/>
    </source>
</evidence>
<keyword evidence="10" id="KW-1185">Reference proteome</keyword>
<feature type="transmembrane region" description="Helical" evidence="7">
    <location>
        <begin position="417"/>
        <end position="438"/>
    </location>
</feature>
<accession>A0A250B6L4</accession>
<dbReference type="InterPro" id="IPR020846">
    <property type="entry name" value="MFS_dom"/>
</dbReference>
<comment type="subcellular location">
    <subcellularLocation>
        <location evidence="1">Cell membrane</location>
        <topology evidence="1">Multi-pass membrane protein</topology>
    </subcellularLocation>
</comment>
<proteinExistence type="inferred from homology"/>
<feature type="transmembrane region" description="Helical" evidence="7">
    <location>
        <begin position="15"/>
        <end position="32"/>
    </location>
</feature>
<feature type="transmembrane region" description="Helical" evidence="7">
    <location>
        <begin position="146"/>
        <end position="167"/>
    </location>
</feature>
<dbReference type="Pfam" id="PF07690">
    <property type="entry name" value="MFS_1"/>
    <property type="match status" value="1"/>
</dbReference>
<evidence type="ECO:0000313" key="9">
    <source>
        <dbReference type="EMBL" id="ATA21572.1"/>
    </source>
</evidence>
<dbReference type="PANTHER" id="PTHR11662:SF399">
    <property type="entry name" value="FI19708P1-RELATED"/>
    <property type="match status" value="1"/>
</dbReference>
<dbReference type="Proteomes" id="UP000217182">
    <property type="component" value="Chromosome"/>
</dbReference>
<feature type="transmembrane region" description="Helical" evidence="7">
    <location>
        <begin position="387"/>
        <end position="411"/>
    </location>
</feature>
<keyword evidence="2" id="KW-1003">Cell membrane</keyword>
<dbReference type="SUPFAM" id="SSF103473">
    <property type="entry name" value="MFS general substrate transporter"/>
    <property type="match status" value="1"/>
</dbReference>
<evidence type="ECO:0000256" key="5">
    <source>
        <dbReference type="ARBA" id="ARBA00023136"/>
    </source>
</evidence>
<comment type="similarity">
    <text evidence="6">Belongs to the major facilitator superfamily. Phthalate permease family.</text>
</comment>
<dbReference type="PANTHER" id="PTHR11662">
    <property type="entry name" value="SOLUTE CARRIER FAMILY 17"/>
    <property type="match status" value="1"/>
</dbReference>
<dbReference type="InterPro" id="IPR036259">
    <property type="entry name" value="MFS_trans_sf"/>
</dbReference>
<evidence type="ECO:0000256" key="6">
    <source>
        <dbReference type="ARBA" id="ARBA00038514"/>
    </source>
</evidence>
<gene>
    <name evidence="9" type="ORF">AWC35_20720</name>
</gene>
<dbReference type="PIRSF" id="PIRSF002808">
    <property type="entry name" value="Hexose_phosphate_transp"/>
    <property type="match status" value="1"/>
</dbReference>
<dbReference type="EMBL" id="CP014136">
    <property type="protein sequence ID" value="ATA21572.1"/>
    <property type="molecule type" value="Genomic_DNA"/>
</dbReference>
<evidence type="ECO:0000313" key="10">
    <source>
        <dbReference type="Proteomes" id="UP000217182"/>
    </source>
</evidence>